<sequence>MREAARSRQTYTWQSLHSRVLYHSATHFLHSFIISTHLVASSVVIHAAKAVGAVNHLKAAVFAVTVIHGQKHGGHLRV</sequence>
<evidence type="ECO:0000313" key="2">
    <source>
        <dbReference type="Proteomes" id="UP000324222"/>
    </source>
</evidence>
<evidence type="ECO:0000313" key="1">
    <source>
        <dbReference type="EMBL" id="MPC96333.1"/>
    </source>
</evidence>
<comment type="caution">
    <text evidence="1">The sequence shown here is derived from an EMBL/GenBank/DDBJ whole genome shotgun (WGS) entry which is preliminary data.</text>
</comment>
<keyword evidence="2" id="KW-1185">Reference proteome</keyword>
<dbReference type="EMBL" id="VSRR010105596">
    <property type="protein sequence ID" value="MPC96333.1"/>
    <property type="molecule type" value="Genomic_DNA"/>
</dbReference>
<protein>
    <submittedName>
        <fullName evidence="1">Uncharacterized protein</fullName>
    </submittedName>
</protein>
<reference evidence="1 2" key="1">
    <citation type="submission" date="2019-05" db="EMBL/GenBank/DDBJ databases">
        <title>Another draft genome of Portunus trituberculatus and its Hox gene families provides insights of decapod evolution.</title>
        <authorList>
            <person name="Jeong J.-H."/>
            <person name="Song I."/>
            <person name="Kim S."/>
            <person name="Choi T."/>
            <person name="Kim D."/>
            <person name="Ryu S."/>
            <person name="Kim W."/>
        </authorList>
    </citation>
    <scope>NUCLEOTIDE SEQUENCE [LARGE SCALE GENOMIC DNA]</scope>
    <source>
        <tissue evidence="1">Muscle</tissue>
    </source>
</reference>
<proteinExistence type="predicted"/>
<organism evidence="1 2">
    <name type="scientific">Portunus trituberculatus</name>
    <name type="common">Swimming crab</name>
    <name type="synonym">Neptunus trituberculatus</name>
    <dbReference type="NCBI Taxonomy" id="210409"/>
    <lineage>
        <taxon>Eukaryota</taxon>
        <taxon>Metazoa</taxon>
        <taxon>Ecdysozoa</taxon>
        <taxon>Arthropoda</taxon>
        <taxon>Crustacea</taxon>
        <taxon>Multicrustacea</taxon>
        <taxon>Malacostraca</taxon>
        <taxon>Eumalacostraca</taxon>
        <taxon>Eucarida</taxon>
        <taxon>Decapoda</taxon>
        <taxon>Pleocyemata</taxon>
        <taxon>Brachyura</taxon>
        <taxon>Eubrachyura</taxon>
        <taxon>Portunoidea</taxon>
        <taxon>Portunidae</taxon>
        <taxon>Portuninae</taxon>
        <taxon>Portunus</taxon>
    </lineage>
</organism>
<gene>
    <name evidence="1" type="ORF">E2C01_091587</name>
</gene>
<dbReference type="Proteomes" id="UP000324222">
    <property type="component" value="Unassembled WGS sequence"/>
</dbReference>
<dbReference type="AlphaFoldDB" id="A0A5B7JPG7"/>
<accession>A0A5B7JPG7</accession>
<name>A0A5B7JPG7_PORTR</name>